<dbReference type="InterPro" id="IPR036188">
    <property type="entry name" value="FAD/NAD-bd_sf"/>
</dbReference>
<dbReference type="PRINTS" id="PR00469">
    <property type="entry name" value="PNDRDTASEII"/>
</dbReference>
<evidence type="ECO:0000256" key="1">
    <source>
        <dbReference type="ARBA" id="ARBA00022630"/>
    </source>
</evidence>
<dbReference type="Gene3D" id="3.50.50.60">
    <property type="entry name" value="FAD/NAD(P)-binding domain"/>
    <property type="match status" value="2"/>
</dbReference>
<dbReference type="GO" id="GO:0016491">
    <property type="term" value="F:oxidoreductase activity"/>
    <property type="evidence" value="ECO:0007669"/>
    <property type="project" value="UniProtKB-KW"/>
</dbReference>
<name>A0A1H6WYU9_9FIRM</name>
<dbReference type="InterPro" id="IPR023753">
    <property type="entry name" value="FAD/NAD-binding_dom"/>
</dbReference>
<reference evidence="4 5" key="1">
    <citation type="submission" date="2016-10" db="EMBL/GenBank/DDBJ databases">
        <authorList>
            <person name="de Groot N.N."/>
        </authorList>
    </citation>
    <scope>NUCLEOTIDE SEQUENCE [LARGE SCALE GENOMIC DNA]</scope>
    <source>
        <strain evidence="4 5">DSM 2179</strain>
    </source>
</reference>
<evidence type="ECO:0000313" key="4">
    <source>
        <dbReference type="EMBL" id="SEJ17535.1"/>
    </source>
</evidence>
<protein>
    <submittedName>
        <fullName evidence="4">Thioredoxin reductase (NADPH)</fullName>
    </submittedName>
</protein>
<dbReference type="EMBL" id="FNZK01000004">
    <property type="protein sequence ID" value="SEJ17535.1"/>
    <property type="molecule type" value="Genomic_DNA"/>
</dbReference>
<dbReference type="AlphaFoldDB" id="A0A1H6WYU9"/>
<dbReference type="PRINTS" id="PR00368">
    <property type="entry name" value="FADPNR"/>
</dbReference>
<evidence type="ECO:0000313" key="5">
    <source>
        <dbReference type="Proteomes" id="UP000199662"/>
    </source>
</evidence>
<evidence type="ECO:0000259" key="3">
    <source>
        <dbReference type="Pfam" id="PF07992"/>
    </source>
</evidence>
<proteinExistence type="predicted"/>
<dbReference type="PANTHER" id="PTHR48105">
    <property type="entry name" value="THIOREDOXIN REDUCTASE 1-RELATED-RELATED"/>
    <property type="match status" value="1"/>
</dbReference>
<dbReference type="Proteomes" id="UP000199662">
    <property type="component" value="Unassembled WGS sequence"/>
</dbReference>
<accession>A0A1H6WYU9</accession>
<feature type="domain" description="FAD/NAD(P)-binding" evidence="3">
    <location>
        <begin position="7"/>
        <end position="270"/>
    </location>
</feature>
<dbReference type="Pfam" id="PF07992">
    <property type="entry name" value="Pyr_redox_2"/>
    <property type="match status" value="1"/>
</dbReference>
<keyword evidence="2" id="KW-0560">Oxidoreductase</keyword>
<dbReference type="RefSeq" id="WP_091829801.1">
    <property type="nucleotide sequence ID" value="NZ_FNZK01000004.1"/>
</dbReference>
<dbReference type="InterPro" id="IPR050097">
    <property type="entry name" value="Ferredoxin-NADP_redctase_2"/>
</dbReference>
<organism evidence="4 5">
    <name type="scientific">Propionispira arboris</name>
    <dbReference type="NCBI Taxonomy" id="84035"/>
    <lineage>
        <taxon>Bacteria</taxon>
        <taxon>Bacillati</taxon>
        <taxon>Bacillota</taxon>
        <taxon>Negativicutes</taxon>
        <taxon>Selenomonadales</taxon>
        <taxon>Selenomonadaceae</taxon>
        <taxon>Propionispira</taxon>
    </lineage>
</organism>
<gene>
    <name evidence="4" type="ORF">SAMN05660742_10450</name>
</gene>
<dbReference type="SUPFAM" id="SSF51905">
    <property type="entry name" value="FAD/NAD(P)-binding domain"/>
    <property type="match status" value="1"/>
</dbReference>
<evidence type="ECO:0000256" key="2">
    <source>
        <dbReference type="ARBA" id="ARBA00023002"/>
    </source>
</evidence>
<keyword evidence="1" id="KW-0285">Flavoprotein</keyword>
<sequence length="286" mass="30320">MESTMTDIAIIGGGPAGLSAAINVIARGKSTRVFSTKNNYLERAARVDNYLGMEAVNGAAMMESFRQHAKSLGAKLETGKIITILPVSNYFMLNFNGTIVQAKTVILAIGAAKQKALPGEKQFLGQGVSYCATCDGMMYRGKKAIVYGLADEAVLEANHLQQIGVNVTFVSAKQRPADLAGAVQFISGAITAIEGETIVQAVKVNETSIETDVVFILRNVIVPTALCKGLNLQDGFLAVNRDMETNIPGIFACGDCNGKPLQIAKAVGEGLIAAQQASKYIDDQKK</sequence>
<dbReference type="STRING" id="84035.SAMN05660742_10450"/>
<keyword evidence="5" id="KW-1185">Reference proteome</keyword>